<dbReference type="AlphaFoldDB" id="C6LLV2"/>
<protein>
    <submittedName>
        <fullName evidence="1">Sporulation protein YyaC</fullName>
    </submittedName>
</protein>
<dbReference type="STRING" id="168384.SAMN05660368_04104"/>
<dbReference type="SUPFAM" id="SSF53163">
    <property type="entry name" value="HybD-like"/>
    <property type="match status" value="1"/>
</dbReference>
<name>C6LLV2_9FIRM</name>
<evidence type="ECO:0000313" key="1">
    <source>
        <dbReference type="EMBL" id="EET58421.1"/>
    </source>
</evidence>
<sequence length="185" mass="19741">MKTISSKVHYINGKEKTAPELLAAQLGQLISVVCPPGVPPVFVCIGSDRVTGDSLGPLVGTRLQYADNFTLPVYGTLDFPIHALNLKDAMRSVKYFHPGSPVIAVDASLGARRHQHYITVSHGSLCPGSGVDKKLMEVGDIAITGIINTTGEFSQLILQTTRLSTVMSLAECIFQGILLAVTPIL</sequence>
<dbReference type="eggNOG" id="ENOG50313RY">
    <property type="taxonomic scope" value="Bacteria"/>
</dbReference>
<dbReference type="EMBL" id="ACCL02000033">
    <property type="protein sequence ID" value="EET58421.1"/>
    <property type="molecule type" value="Genomic_DNA"/>
</dbReference>
<dbReference type="InterPro" id="IPR009665">
    <property type="entry name" value="YyaC"/>
</dbReference>
<dbReference type="NCBIfam" id="TIGR02841">
    <property type="entry name" value="spore_YyaC"/>
    <property type="match status" value="1"/>
</dbReference>
<organism evidence="1 2">
    <name type="scientific">Marvinbryantia formatexigens DSM 14469</name>
    <dbReference type="NCBI Taxonomy" id="478749"/>
    <lineage>
        <taxon>Bacteria</taxon>
        <taxon>Bacillati</taxon>
        <taxon>Bacillota</taxon>
        <taxon>Clostridia</taxon>
        <taxon>Lachnospirales</taxon>
        <taxon>Lachnospiraceae</taxon>
        <taxon>Marvinbryantia</taxon>
    </lineage>
</organism>
<dbReference type="InterPro" id="IPR023430">
    <property type="entry name" value="Pept_HybD-like_dom_sf"/>
</dbReference>
<reference evidence="1" key="1">
    <citation type="submission" date="2009-07" db="EMBL/GenBank/DDBJ databases">
        <authorList>
            <person name="Weinstock G."/>
            <person name="Sodergren E."/>
            <person name="Clifton S."/>
            <person name="Fulton L."/>
            <person name="Fulton B."/>
            <person name="Courtney L."/>
            <person name="Fronick C."/>
            <person name="Harrison M."/>
            <person name="Strong C."/>
            <person name="Farmer C."/>
            <person name="Delahaunty K."/>
            <person name="Markovic C."/>
            <person name="Hall O."/>
            <person name="Minx P."/>
            <person name="Tomlinson C."/>
            <person name="Mitreva M."/>
            <person name="Nelson J."/>
            <person name="Hou S."/>
            <person name="Wollam A."/>
            <person name="Pepin K.H."/>
            <person name="Johnson M."/>
            <person name="Bhonagiri V."/>
            <person name="Nash W.E."/>
            <person name="Warren W."/>
            <person name="Chinwalla A."/>
            <person name="Mardis E.R."/>
            <person name="Wilson R.K."/>
        </authorList>
    </citation>
    <scope>NUCLEOTIDE SEQUENCE [LARGE SCALE GENOMIC DNA]</scope>
    <source>
        <strain evidence="1">DSM 14469</strain>
    </source>
</reference>
<gene>
    <name evidence="1" type="ORF">BRYFOR_09651</name>
</gene>
<dbReference type="OrthoDB" id="9815953at2"/>
<comment type="caution">
    <text evidence="1">The sequence shown here is derived from an EMBL/GenBank/DDBJ whole genome shotgun (WGS) entry which is preliminary data.</text>
</comment>
<dbReference type="Proteomes" id="UP000005561">
    <property type="component" value="Unassembled WGS sequence"/>
</dbReference>
<proteinExistence type="predicted"/>
<evidence type="ECO:0000313" key="2">
    <source>
        <dbReference type="Proteomes" id="UP000005561"/>
    </source>
</evidence>
<keyword evidence="2" id="KW-1185">Reference proteome</keyword>
<dbReference type="Pfam" id="PF06866">
    <property type="entry name" value="DUF1256"/>
    <property type="match status" value="1"/>
</dbReference>
<accession>C6LLV2</accession>
<dbReference type="RefSeq" id="WP_006864403.1">
    <property type="nucleotide sequence ID" value="NZ_ACCL02000033.1"/>
</dbReference>